<proteinExistence type="predicted"/>
<evidence type="ECO:0000313" key="1">
    <source>
        <dbReference type="EMBL" id="KKN43293.1"/>
    </source>
</evidence>
<reference evidence="1" key="1">
    <citation type="journal article" date="2015" name="Nature">
        <title>Complex archaea that bridge the gap between prokaryotes and eukaryotes.</title>
        <authorList>
            <person name="Spang A."/>
            <person name="Saw J.H."/>
            <person name="Jorgensen S.L."/>
            <person name="Zaremba-Niedzwiedzka K."/>
            <person name="Martijn J."/>
            <person name="Lind A.E."/>
            <person name="van Eijk R."/>
            <person name="Schleper C."/>
            <person name="Guy L."/>
            <person name="Ettema T.J."/>
        </authorList>
    </citation>
    <scope>NUCLEOTIDE SEQUENCE</scope>
</reference>
<dbReference type="EMBL" id="LAZR01001521">
    <property type="protein sequence ID" value="KKN43293.1"/>
    <property type="molecule type" value="Genomic_DNA"/>
</dbReference>
<gene>
    <name evidence="1" type="ORF">LCGC14_0704750</name>
</gene>
<accession>A0A0F9TPI9</accession>
<sequence length="688" mass="73259">MSIANLLTNNTKAWADLKINSIQFPTGDPFVYETEDIVIPFKGAWQFSENVNVKITRAGDIVQILLTKKVGVTDTVGRITSTSPIPIQYRPVAQVLIPLWLEVRPGSAGMGGIVIFSNGIMQVFAQGNGSFSAGAGRGWWKDITLSYSINGFLEADLPEVTSTITISETIETGVINEIVLNDGVLIDQVLLQDGCVLMNCARPLLFPSPDQGLIFEKNANIDPELQNQMMFLDPFGRNAFYMHISNDLDPFNAGNTYAGDGGIIYQGSLIVDGFAFNQISEGIKTCGIPFNSALPMSGTNFAFARIKPFRVQLRKELGTGQFDNLLINQDVMTYRNDFEGFAGSNLLDIDNNRILLDRPLSINSQIIPVSLDLLVSKVGDMLMVLEADSAGGNPNLHPDIFMVSNARTEGYQIGIDANGDSKVETTGNFLIRPGMVLDVFASGADPQIASPGTTGLNCRSSDSKVEIAIGLETNLIENLAPSDMLITSNGGDMILDAPGGDVLIEGAIINGTGLQVDQINEATPANGVDFPDDINTNVINERTGASGVTIDSVLLKDSTINFGQSDLGHYQEATHVSDISGIWAADILAVSFDLTRIGRIVTINLKIPANAVSNASALINLVTPIPADFRPTANTSTLAHINDNTVSNFGSTLISAAGVVTWSASSAGALFAGVGNSGLLGGAFSWII</sequence>
<name>A0A0F9TPI9_9ZZZZ</name>
<comment type="caution">
    <text evidence="1">The sequence shown here is derived from an EMBL/GenBank/DDBJ whole genome shotgun (WGS) entry which is preliminary data.</text>
</comment>
<organism evidence="1">
    <name type="scientific">marine sediment metagenome</name>
    <dbReference type="NCBI Taxonomy" id="412755"/>
    <lineage>
        <taxon>unclassified sequences</taxon>
        <taxon>metagenomes</taxon>
        <taxon>ecological metagenomes</taxon>
    </lineage>
</organism>
<protein>
    <submittedName>
        <fullName evidence="1">Uncharacterized protein</fullName>
    </submittedName>
</protein>
<dbReference type="AlphaFoldDB" id="A0A0F9TPI9"/>